<feature type="domain" description="RlpA-like protein double-psi beta-barrel" evidence="6">
    <location>
        <begin position="144"/>
        <end position="226"/>
    </location>
</feature>
<dbReference type="InterPro" id="IPR034718">
    <property type="entry name" value="RlpA"/>
</dbReference>
<keyword evidence="2 3" id="KW-0961">Cell wall biogenesis/degradation</keyword>
<protein>
    <recommendedName>
        <fullName evidence="3">Probable endolytic peptidoglycan transglycosylase RlpA</fullName>
        <ecNumber evidence="3">4.2.2.-</ecNumber>
    </recommendedName>
</protein>
<feature type="compositionally biased region" description="Low complexity" evidence="5">
    <location>
        <begin position="53"/>
        <end position="74"/>
    </location>
</feature>
<dbReference type="Proteomes" id="UP000237846">
    <property type="component" value="Unassembled WGS sequence"/>
</dbReference>
<dbReference type="GO" id="GO:0000270">
    <property type="term" value="P:peptidoglycan metabolic process"/>
    <property type="evidence" value="ECO:0007669"/>
    <property type="project" value="UniProtKB-UniRule"/>
</dbReference>
<keyword evidence="7" id="KW-0449">Lipoprotein</keyword>
<feature type="compositionally biased region" description="Low complexity" evidence="5">
    <location>
        <begin position="86"/>
        <end position="105"/>
    </location>
</feature>
<dbReference type="HAMAP" id="MF_02071">
    <property type="entry name" value="RlpA"/>
    <property type="match status" value="1"/>
</dbReference>
<dbReference type="SUPFAM" id="SSF50685">
    <property type="entry name" value="Barwin-like endoglucanases"/>
    <property type="match status" value="1"/>
</dbReference>
<evidence type="ECO:0000256" key="2">
    <source>
        <dbReference type="ARBA" id="ARBA00023316"/>
    </source>
</evidence>
<dbReference type="EC" id="4.2.2.-" evidence="3"/>
<evidence type="ECO:0000256" key="4">
    <source>
        <dbReference type="RuleBase" id="RU003495"/>
    </source>
</evidence>
<evidence type="ECO:0000313" key="7">
    <source>
        <dbReference type="EMBL" id="PRX99078.1"/>
    </source>
</evidence>
<evidence type="ECO:0000259" key="6">
    <source>
        <dbReference type="Pfam" id="PF03330"/>
    </source>
</evidence>
<evidence type="ECO:0000256" key="3">
    <source>
        <dbReference type="HAMAP-Rule" id="MF_02071"/>
    </source>
</evidence>
<dbReference type="CDD" id="cd22268">
    <property type="entry name" value="DPBB_RlpA-like"/>
    <property type="match status" value="1"/>
</dbReference>
<proteinExistence type="inferred from homology"/>
<dbReference type="RefSeq" id="WP_245930247.1">
    <property type="nucleotide sequence ID" value="NZ_PVZC01000004.1"/>
</dbReference>
<evidence type="ECO:0000256" key="5">
    <source>
        <dbReference type="SAM" id="MobiDB-lite"/>
    </source>
</evidence>
<dbReference type="NCBIfam" id="TIGR00413">
    <property type="entry name" value="rlpA"/>
    <property type="match status" value="1"/>
</dbReference>
<keyword evidence="8" id="KW-1185">Reference proteome</keyword>
<organism evidence="7 8">
    <name type="scientific">Allonocardiopsis opalescens</name>
    <dbReference type="NCBI Taxonomy" id="1144618"/>
    <lineage>
        <taxon>Bacteria</taxon>
        <taxon>Bacillati</taxon>
        <taxon>Actinomycetota</taxon>
        <taxon>Actinomycetes</taxon>
        <taxon>Streptosporangiales</taxon>
        <taxon>Allonocardiopsis</taxon>
    </lineage>
</organism>
<accession>A0A2T0Q5I1</accession>
<reference evidence="7 8" key="1">
    <citation type="submission" date="2018-03" db="EMBL/GenBank/DDBJ databases">
        <title>Genomic Encyclopedia of Archaeal and Bacterial Type Strains, Phase II (KMG-II): from individual species to whole genera.</title>
        <authorList>
            <person name="Goeker M."/>
        </authorList>
    </citation>
    <scope>NUCLEOTIDE SEQUENCE [LARGE SCALE GENOMIC DNA]</scope>
    <source>
        <strain evidence="7 8">DSM 45601</strain>
    </source>
</reference>
<evidence type="ECO:0000256" key="1">
    <source>
        <dbReference type="ARBA" id="ARBA00023239"/>
    </source>
</evidence>
<comment type="similarity">
    <text evidence="3 4">Belongs to the RlpA family.</text>
</comment>
<feature type="compositionally biased region" description="Pro residues" evidence="5">
    <location>
        <begin position="75"/>
        <end position="85"/>
    </location>
</feature>
<dbReference type="InterPro" id="IPR012997">
    <property type="entry name" value="RplA"/>
</dbReference>
<dbReference type="PANTHER" id="PTHR34183">
    <property type="entry name" value="ENDOLYTIC PEPTIDOGLYCAN TRANSGLYCOSYLASE RLPA"/>
    <property type="match status" value="1"/>
</dbReference>
<dbReference type="PANTHER" id="PTHR34183:SF8">
    <property type="entry name" value="ENDOLYTIC PEPTIDOGLYCAN TRANSGLYCOSYLASE RLPA-RELATED"/>
    <property type="match status" value="1"/>
</dbReference>
<dbReference type="InterPro" id="IPR009009">
    <property type="entry name" value="RlpA-like_DPBB"/>
</dbReference>
<sequence length="232" mass="23178">MGNHRLRRPRRRARTVIAVLLVGLVAAGVGTAAVLADRGVEPTAVVAEALAPETAPAASAEPSPTRASQETAPPSAAPSPSPSAPPAEDLGAGAASDASARLAAPEPSPEEPSEESGGSGGGSGGDAGDSGGEAVTTSGGGSCEASSYGDPQPTASGETFDPTAMTAAHRTLPFDTRVQVTNPDNGRSVIVRINDRGPYIDGRCLDLSTAAFEEIASLDQGVVDVEWAIVEE</sequence>
<dbReference type="GO" id="GO:0071555">
    <property type="term" value="P:cell wall organization"/>
    <property type="evidence" value="ECO:0007669"/>
    <property type="project" value="UniProtKB-KW"/>
</dbReference>
<keyword evidence="1 3" id="KW-0456">Lyase</keyword>
<dbReference type="InterPro" id="IPR036908">
    <property type="entry name" value="RlpA-like_sf"/>
</dbReference>
<evidence type="ECO:0000313" key="8">
    <source>
        <dbReference type="Proteomes" id="UP000237846"/>
    </source>
</evidence>
<dbReference type="Pfam" id="PF03330">
    <property type="entry name" value="DPBB_1"/>
    <property type="match status" value="1"/>
</dbReference>
<comment type="function">
    <text evidence="3">Lytic transglycosylase with a strong preference for naked glycan strands that lack stem peptides.</text>
</comment>
<feature type="compositionally biased region" description="Gly residues" evidence="5">
    <location>
        <begin position="117"/>
        <end position="131"/>
    </location>
</feature>
<dbReference type="AlphaFoldDB" id="A0A2T0Q5I1"/>
<gene>
    <name evidence="3" type="primary">rlpA</name>
    <name evidence="7" type="ORF">CLV72_104658</name>
</gene>
<comment type="caution">
    <text evidence="7">The sequence shown here is derived from an EMBL/GenBank/DDBJ whole genome shotgun (WGS) entry which is preliminary data.</text>
</comment>
<dbReference type="GO" id="GO:0008932">
    <property type="term" value="F:lytic endotransglycosylase activity"/>
    <property type="evidence" value="ECO:0007669"/>
    <property type="project" value="UniProtKB-UniRule"/>
</dbReference>
<feature type="region of interest" description="Disordered" evidence="5">
    <location>
        <begin position="53"/>
        <end position="160"/>
    </location>
</feature>
<dbReference type="Gene3D" id="2.40.40.10">
    <property type="entry name" value="RlpA-like domain"/>
    <property type="match status" value="1"/>
</dbReference>
<dbReference type="EMBL" id="PVZC01000004">
    <property type="protein sequence ID" value="PRX99078.1"/>
    <property type="molecule type" value="Genomic_DNA"/>
</dbReference>
<name>A0A2T0Q5I1_9ACTN</name>